<dbReference type="SMART" id="SM00423">
    <property type="entry name" value="PSI"/>
    <property type="match status" value="1"/>
</dbReference>
<dbReference type="Gene3D" id="2.60.40.10">
    <property type="entry name" value="Immunoglobulins"/>
    <property type="match status" value="1"/>
</dbReference>
<dbReference type="GO" id="GO:0001755">
    <property type="term" value="P:neural crest cell migration"/>
    <property type="evidence" value="ECO:0007669"/>
    <property type="project" value="TreeGrafter"/>
</dbReference>
<dbReference type="RefSeq" id="XP_017277755.1">
    <property type="nucleotide sequence ID" value="XM_017422266.3"/>
</dbReference>
<sequence>MPPAAGLVPVRASVWGTIKSRFLRDRTKGAMQPLLSLGVFCLLPVALTLGEGSPQSPRKSVPYHSDNALQFREEGVFNYSTMLLREDLGLLVLGAREAVFALNLSDISQKHSSIKWEVAAKKVKECEDKGKDRETECKNYIRILHTMKNGRMYVCGTNAFDPECGYLDYKNESLTFEETKKDGKGKCPFDPFQRHASVMVDDQLYSATSMNFLGSEPILIRSDQMRTEFKSSWLYEPNFVSMTLVPEGQHSKDGDDDKVYLFFSETAVEFDSYSKVVVPRVARVCKGDRGGERTLQTKWTSFLKTRIDCPVLNSKLPYLIQDSYLWCDATLNWESCVFFAVFTPQLESSDLSAVCAYKMSDISKVFSQGKYKTPVSVETSYVKWVMYNGRVPVPRPGACINNEARNLGIKESRYLPDQTLQFIKDRPLLDQAVEPIEGRPLLLRRGASFTRIVVDQVQAADGHKYHVMFIATEKGTMLKAVNSGKETFNIEEVEIFQPPQPIKIVTLSNAKGQIYAGADSGAAQIPLASCERSSSCVDCVLARDPYCGWDSTEEKCVSVSSSPRKLIQSVTEGDASLCTGSASVKSVGLSGRPGDKLQLSCLSPSNLGKGRWERRGKVFASSPRLQILPDELVILNATADDSGHYRCSSVEHSEAGEFTTAVVDYEVRIESPGSGNDSLTPATRAQTDCPSVAGLRAAVALLVIGLTALLAWIFYEAYPSLPWTKKSQTRRIYEEEAAQTTARSEQAESKLMMSEAHNSNSNNN</sequence>
<reference evidence="11" key="2">
    <citation type="submission" date="2025-09" db="UniProtKB">
        <authorList>
            <consortium name="Ensembl"/>
        </authorList>
    </citation>
    <scope>IDENTIFICATION</scope>
</reference>
<dbReference type="CTD" id="796377"/>
<evidence type="ECO:0000313" key="12">
    <source>
        <dbReference type="Proteomes" id="UP000264800"/>
    </source>
</evidence>
<feature type="region of interest" description="Disordered" evidence="7">
    <location>
        <begin position="739"/>
        <end position="764"/>
    </location>
</feature>
<organism evidence="11 12">
    <name type="scientific">Kryptolebias marmoratus</name>
    <name type="common">Mangrove killifish</name>
    <name type="synonym">Rivulus marmoratus</name>
    <dbReference type="NCBI Taxonomy" id="37003"/>
    <lineage>
        <taxon>Eukaryota</taxon>
        <taxon>Metazoa</taxon>
        <taxon>Chordata</taxon>
        <taxon>Craniata</taxon>
        <taxon>Vertebrata</taxon>
        <taxon>Euteleostomi</taxon>
        <taxon>Actinopterygii</taxon>
        <taxon>Neopterygii</taxon>
        <taxon>Teleostei</taxon>
        <taxon>Neoteleostei</taxon>
        <taxon>Acanthomorphata</taxon>
        <taxon>Ovalentaria</taxon>
        <taxon>Atherinomorphae</taxon>
        <taxon>Cyprinodontiformes</taxon>
        <taxon>Rivulidae</taxon>
        <taxon>Kryptolebias</taxon>
    </lineage>
</organism>
<evidence type="ECO:0000256" key="7">
    <source>
        <dbReference type="SAM" id="MobiDB-lite"/>
    </source>
</evidence>
<name>A0A3Q3F7L2_KRYMA</name>
<keyword evidence="5" id="KW-0325">Glycoprotein</keyword>
<dbReference type="InterPro" id="IPR003599">
    <property type="entry name" value="Ig_sub"/>
</dbReference>
<dbReference type="GO" id="GO:0005615">
    <property type="term" value="C:extracellular space"/>
    <property type="evidence" value="ECO:0007669"/>
    <property type="project" value="TreeGrafter"/>
</dbReference>
<keyword evidence="3 8" id="KW-0472">Membrane</keyword>
<feature type="transmembrane region" description="Helical" evidence="8">
    <location>
        <begin position="693"/>
        <end position="715"/>
    </location>
</feature>
<dbReference type="KEGG" id="kmr:108239517"/>
<dbReference type="InterPro" id="IPR007110">
    <property type="entry name" value="Ig-like_dom"/>
</dbReference>
<dbReference type="PROSITE" id="PS50835">
    <property type="entry name" value="IG_LIKE"/>
    <property type="match status" value="1"/>
</dbReference>
<keyword evidence="12" id="KW-1185">Reference proteome</keyword>
<evidence type="ECO:0000256" key="1">
    <source>
        <dbReference type="ARBA" id="ARBA00004370"/>
    </source>
</evidence>
<dbReference type="Pfam" id="PF01437">
    <property type="entry name" value="PSI"/>
    <property type="match status" value="1"/>
</dbReference>
<evidence type="ECO:0000256" key="4">
    <source>
        <dbReference type="ARBA" id="ARBA00023157"/>
    </source>
</evidence>
<dbReference type="SMART" id="SM00409">
    <property type="entry name" value="IG"/>
    <property type="match status" value="1"/>
</dbReference>
<dbReference type="InterPro" id="IPR027231">
    <property type="entry name" value="Semaphorin"/>
</dbReference>
<dbReference type="GeneTree" id="ENSGT00940000165656"/>
<dbReference type="GO" id="GO:0005886">
    <property type="term" value="C:plasma membrane"/>
    <property type="evidence" value="ECO:0007669"/>
    <property type="project" value="TreeGrafter"/>
</dbReference>
<dbReference type="PANTHER" id="PTHR11036:SF135">
    <property type="entry name" value="SEMAPHORIN 4D ISOFORM X1-RELATED"/>
    <property type="match status" value="1"/>
</dbReference>
<dbReference type="FunFam" id="2.130.10.10:FF:001703">
    <property type="entry name" value="Semaphorin 4e"/>
    <property type="match status" value="1"/>
</dbReference>
<proteinExistence type="inferred from homology"/>
<evidence type="ECO:0000256" key="2">
    <source>
        <dbReference type="ARBA" id="ARBA00009492"/>
    </source>
</evidence>
<dbReference type="GO" id="GO:0071526">
    <property type="term" value="P:semaphorin-plexin signaling pathway"/>
    <property type="evidence" value="ECO:0007669"/>
    <property type="project" value="TreeGrafter"/>
</dbReference>
<dbReference type="OMA" id="RDHTREF"/>
<dbReference type="PROSITE" id="PS51004">
    <property type="entry name" value="SEMA"/>
    <property type="match status" value="1"/>
</dbReference>
<dbReference type="SUPFAM" id="SSF101912">
    <property type="entry name" value="Sema domain"/>
    <property type="match status" value="1"/>
</dbReference>
<feature type="domain" description="Sema" evidence="10">
    <location>
        <begin position="58"/>
        <end position="527"/>
    </location>
</feature>
<dbReference type="GO" id="GO:0030335">
    <property type="term" value="P:positive regulation of cell migration"/>
    <property type="evidence" value="ECO:0007669"/>
    <property type="project" value="TreeGrafter"/>
</dbReference>
<dbReference type="Gene3D" id="2.130.10.10">
    <property type="entry name" value="YVTN repeat-like/Quinoprotein amine dehydrogenase"/>
    <property type="match status" value="1"/>
</dbReference>
<dbReference type="InterPro" id="IPR036352">
    <property type="entry name" value="Semap_dom_sf"/>
</dbReference>
<dbReference type="InterPro" id="IPR016201">
    <property type="entry name" value="PSI"/>
</dbReference>
<dbReference type="Gene3D" id="3.30.1680.10">
    <property type="entry name" value="ligand-binding face of the semaphorins, domain 2"/>
    <property type="match status" value="1"/>
</dbReference>
<comment type="caution">
    <text evidence="6">Lacks conserved residue(s) required for the propagation of feature annotation.</text>
</comment>
<dbReference type="GO" id="GO:0045499">
    <property type="term" value="F:chemorepellent activity"/>
    <property type="evidence" value="ECO:0007669"/>
    <property type="project" value="TreeGrafter"/>
</dbReference>
<comment type="similarity">
    <text evidence="2">Belongs to the semaphorin family.</text>
</comment>
<dbReference type="InterPro" id="IPR015943">
    <property type="entry name" value="WD40/YVTN_repeat-like_dom_sf"/>
</dbReference>
<evidence type="ECO:0000259" key="9">
    <source>
        <dbReference type="PROSITE" id="PS50835"/>
    </source>
</evidence>
<keyword evidence="8" id="KW-1133">Transmembrane helix</keyword>
<dbReference type="InterPro" id="IPR001627">
    <property type="entry name" value="Semap_dom"/>
</dbReference>
<dbReference type="InterPro" id="IPR013783">
    <property type="entry name" value="Ig-like_fold"/>
</dbReference>
<comment type="subcellular location">
    <subcellularLocation>
        <location evidence="1">Membrane</location>
    </subcellularLocation>
</comment>
<dbReference type="OrthoDB" id="9988752at2759"/>
<dbReference type="GO" id="GO:0007411">
    <property type="term" value="P:axon guidance"/>
    <property type="evidence" value="ECO:0007669"/>
    <property type="project" value="TreeGrafter"/>
</dbReference>
<feature type="domain" description="Ig-like" evidence="9">
    <location>
        <begin position="563"/>
        <end position="664"/>
    </location>
</feature>
<dbReference type="PANTHER" id="PTHR11036">
    <property type="entry name" value="SEMAPHORIN"/>
    <property type="match status" value="1"/>
</dbReference>
<dbReference type="Ensembl" id="ENSKMAT00000009597.1">
    <property type="protein sequence ID" value="ENSKMAP00000009452.1"/>
    <property type="gene ID" value="ENSKMAG00000007090.1"/>
</dbReference>
<dbReference type="STRING" id="37003.ENSKMAP00000009452"/>
<keyword evidence="8" id="KW-0812">Transmembrane</keyword>
<dbReference type="SUPFAM" id="SSF103575">
    <property type="entry name" value="Plexin repeat"/>
    <property type="match status" value="1"/>
</dbReference>
<dbReference type="GO" id="GO:0030215">
    <property type="term" value="F:semaphorin receptor binding"/>
    <property type="evidence" value="ECO:0007669"/>
    <property type="project" value="InterPro"/>
</dbReference>
<dbReference type="InterPro" id="IPR036179">
    <property type="entry name" value="Ig-like_dom_sf"/>
</dbReference>
<dbReference type="InterPro" id="IPR002165">
    <property type="entry name" value="Plexin_repeat"/>
</dbReference>
<dbReference type="SMART" id="SM00630">
    <property type="entry name" value="Sema"/>
    <property type="match status" value="1"/>
</dbReference>
<evidence type="ECO:0000313" key="11">
    <source>
        <dbReference type="Ensembl" id="ENSKMAP00000009452.1"/>
    </source>
</evidence>
<evidence type="ECO:0000256" key="5">
    <source>
        <dbReference type="ARBA" id="ARBA00023180"/>
    </source>
</evidence>
<accession>A0A3Q3F7L2</accession>
<dbReference type="Pfam" id="PF01403">
    <property type="entry name" value="Sema"/>
    <property type="match status" value="1"/>
</dbReference>
<protein>
    <submittedName>
        <fullName evidence="11">Semaphorin 4e</fullName>
    </submittedName>
</protein>
<dbReference type="GeneID" id="108239517"/>
<evidence type="ECO:0000256" key="3">
    <source>
        <dbReference type="ARBA" id="ARBA00023136"/>
    </source>
</evidence>
<evidence type="ECO:0000256" key="6">
    <source>
        <dbReference type="PROSITE-ProRule" id="PRU00352"/>
    </source>
</evidence>
<dbReference type="AlphaFoldDB" id="A0A3Q3F7L2"/>
<dbReference type="GO" id="GO:0000122">
    <property type="term" value="P:negative regulation of transcription by RNA polymerase II"/>
    <property type="evidence" value="ECO:0007669"/>
    <property type="project" value="TreeGrafter"/>
</dbReference>
<evidence type="ECO:0000256" key="8">
    <source>
        <dbReference type="SAM" id="Phobius"/>
    </source>
</evidence>
<dbReference type="RefSeq" id="XP_017277754.1">
    <property type="nucleotide sequence ID" value="XM_017422265.3"/>
</dbReference>
<evidence type="ECO:0000259" key="10">
    <source>
        <dbReference type="PROSITE" id="PS51004"/>
    </source>
</evidence>
<dbReference type="SUPFAM" id="SSF48726">
    <property type="entry name" value="Immunoglobulin"/>
    <property type="match status" value="1"/>
</dbReference>
<keyword evidence="4" id="KW-1015">Disulfide bond</keyword>
<dbReference type="GO" id="GO:0043931">
    <property type="term" value="P:ossification involved in bone maturation"/>
    <property type="evidence" value="ECO:0007669"/>
    <property type="project" value="TreeGrafter"/>
</dbReference>
<dbReference type="Proteomes" id="UP000264800">
    <property type="component" value="Unplaced"/>
</dbReference>
<reference evidence="11" key="1">
    <citation type="submission" date="2025-08" db="UniProtKB">
        <authorList>
            <consortium name="Ensembl"/>
        </authorList>
    </citation>
    <scope>IDENTIFICATION</scope>
</reference>